<organism evidence="1 2">
    <name type="scientific">Vararia minispora EC-137</name>
    <dbReference type="NCBI Taxonomy" id="1314806"/>
    <lineage>
        <taxon>Eukaryota</taxon>
        <taxon>Fungi</taxon>
        <taxon>Dikarya</taxon>
        <taxon>Basidiomycota</taxon>
        <taxon>Agaricomycotina</taxon>
        <taxon>Agaricomycetes</taxon>
        <taxon>Russulales</taxon>
        <taxon>Lachnocladiaceae</taxon>
        <taxon>Vararia</taxon>
    </lineage>
</organism>
<accession>A0ACB8QP07</accession>
<reference evidence="1" key="2">
    <citation type="journal article" date="2022" name="New Phytol.">
        <title>Evolutionary transition to the ectomycorrhizal habit in the genomes of a hyperdiverse lineage of mushroom-forming fungi.</title>
        <authorList>
            <person name="Looney B."/>
            <person name="Miyauchi S."/>
            <person name="Morin E."/>
            <person name="Drula E."/>
            <person name="Courty P.E."/>
            <person name="Kohler A."/>
            <person name="Kuo A."/>
            <person name="LaButti K."/>
            <person name="Pangilinan J."/>
            <person name="Lipzen A."/>
            <person name="Riley R."/>
            <person name="Andreopoulos W."/>
            <person name="He G."/>
            <person name="Johnson J."/>
            <person name="Nolan M."/>
            <person name="Tritt A."/>
            <person name="Barry K.W."/>
            <person name="Grigoriev I.V."/>
            <person name="Nagy L.G."/>
            <person name="Hibbett D."/>
            <person name="Henrissat B."/>
            <person name="Matheny P.B."/>
            <person name="Labbe J."/>
            <person name="Martin F.M."/>
        </authorList>
    </citation>
    <scope>NUCLEOTIDE SEQUENCE</scope>
    <source>
        <strain evidence="1">EC-137</strain>
    </source>
</reference>
<gene>
    <name evidence="1" type="ORF">K488DRAFT_47869</name>
</gene>
<name>A0ACB8QP07_9AGAM</name>
<reference evidence="1" key="1">
    <citation type="submission" date="2021-02" db="EMBL/GenBank/DDBJ databases">
        <authorList>
            <consortium name="DOE Joint Genome Institute"/>
            <person name="Ahrendt S."/>
            <person name="Looney B.P."/>
            <person name="Miyauchi S."/>
            <person name="Morin E."/>
            <person name="Drula E."/>
            <person name="Courty P.E."/>
            <person name="Chicoki N."/>
            <person name="Fauchery L."/>
            <person name="Kohler A."/>
            <person name="Kuo A."/>
            <person name="Labutti K."/>
            <person name="Pangilinan J."/>
            <person name="Lipzen A."/>
            <person name="Riley R."/>
            <person name="Andreopoulos W."/>
            <person name="He G."/>
            <person name="Johnson J."/>
            <person name="Barry K.W."/>
            <person name="Grigoriev I.V."/>
            <person name="Nagy L."/>
            <person name="Hibbett D."/>
            <person name="Henrissat B."/>
            <person name="Matheny P.B."/>
            <person name="Labbe J."/>
            <person name="Martin F."/>
        </authorList>
    </citation>
    <scope>NUCLEOTIDE SEQUENCE</scope>
    <source>
        <strain evidence="1">EC-137</strain>
    </source>
</reference>
<comment type="caution">
    <text evidence="1">The sequence shown here is derived from an EMBL/GenBank/DDBJ whole genome shotgun (WGS) entry which is preliminary data.</text>
</comment>
<dbReference type="EMBL" id="MU273521">
    <property type="protein sequence ID" value="KAI0033363.1"/>
    <property type="molecule type" value="Genomic_DNA"/>
</dbReference>
<sequence>MTVRFLEQYKTHGKISFLHLAISSSTLTVACTPDDSRYLPLHVYNHSSALFQRYKRFKRLDDLEAATSGFRRAIDILPDGHPLTSMFLSNLGATLRGRFNRLGELKDLEDSITIHRMAVTRATDSVPFKHILFNGLGSSLSSRFERLGDLTDLENSVAAHRLAVELAPDDSSEKTLLVSNFANVLQRRYERLGNISDLEDAILHLRRAAESTPDHHIHNPTRLKNLGRSLNCRFERYGELADIENSITLLRRAIKLSPPGHPNEADYLHSLSTSLYSRFKRLDDDADIEDAISTARRALSLMSNGDPETAEPLNNLGNFLEVRFERRGNIADIEDAVLSRMRAIDLTPDDHPAKPRYLNNLGNSLRVRFDRLNEVVDIEDAVSALRRAVDLTPEGHAAKALYLNILGNILVRRFERLGDVADLGEAIPVHQQAVDLTPDDHPDKSGYLNSLAVSLLHRFRAVGARTDIDDAISTARRAVDLGSQETISFPRYYSNLGTCLHNRFKFLGDSKDLEEAITIDQRSVDLSPSGSYLRPGLINGLGVDWMDRLKLSRSQYDFNVTYNLFAEVLHDALATPEQRFHAARNTADICTEFPELVGSEAMLLQAYKVILQVIPSFIWLGQSVSHRYSQLSYHAIGRTVTAAAAVALSAKQDTLALEWLEEGRNVIWAQLDRLRSPVDLLRNSHPELAARLEHLATSLNHAGVRTGTTNSAELDASGFGSMQTHSRVLRIRTSVEDEARHNRDLAREYEDLLAHIRRLSGFEMFLKPKTLQELVSACQDGPVAMINVHQSRCDALVLCSSGHLVHVLLPDFSLDLAKTMRSSMAASVSGRGARHRDNHDRALRMHQTSPDDTIRRILQLLWLRIVQPILNAIKDEVSLALCRNRGMPHITWCPTEALSFLPLHAAGIYDPVDPLRTVRVSDFVISSYTPSLSTLASLHSHRALPACASPQSEISNPRVLVVSQSDTPGLNAPLPCTAEEASKILHHFPNDATHLEDAHATVDSVLAEMAQHDWVHLACHGVQDSSGDPTKSAFFLYNGRLELSRLMETTIPRAGLAVLSACQTATGDVKLPEEAAHLAAGMLAVGYRSVVGTMWSINDEDGPVLADALYGALRKQRERGEGGKPRVAEALHEALRQLREAVGEDSFARWVPFVHFGL</sequence>
<evidence type="ECO:0000313" key="1">
    <source>
        <dbReference type="EMBL" id="KAI0033363.1"/>
    </source>
</evidence>
<protein>
    <submittedName>
        <fullName evidence="1">CHAT domain-containing protein</fullName>
    </submittedName>
</protein>
<evidence type="ECO:0000313" key="2">
    <source>
        <dbReference type="Proteomes" id="UP000814128"/>
    </source>
</evidence>
<proteinExistence type="predicted"/>
<dbReference type="Proteomes" id="UP000814128">
    <property type="component" value="Unassembled WGS sequence"/>
</dbReference>
<keyword evidence="2" id="KW-1185">Reference proteome</keyword>